<dbReference type="InterPro" id="IPR036291">
    <property type="entry name" value="NAD(P)-bd_dom_sf"/>
</dbReference>
<dbReference type="FunFam" id="3.40.50.720:FF:000208">
    <property type="entry name" value="Prephenate dehydrogenase"/>
    <property type="match status" value="1"/>
</dbReference>
<dbReference type="Gene3D" id="3.40.50.720">
    <property type="entry name" value="NAD(P)-binding Rossmann-like Domain"/>
    <property type="match status" value="1"/>
</dbReference>
<dbReference type="GO" id="GO:0004665">
    <property type="term" value="F:prephenate dehydrogenase (NADP+) activity"/>
    <property type="evidence" value="ECO:0007669"/>
    <property type="project" value="InterPro"/>
</dbReference>
<name>A0A518B5P9_9BACT</name>
<dbReference type="InterPro" id="IPR008927">
    <property type="entry name" value="6-PGluconate_DH-like_C_sf"/>
</dbReference>
<dbReference type="Proteomes" id="UP000317093">
    <property type="component" value="Chromosome"/>
</dbReference>
<dbReference type="KEGG" id="knv:Pan216_31680"/>
<gene>
    <name evidence="3" type="ORF">Pan216_31680</name>
</gene>
<reference evidence="3 4" key="1">
    <citation type="submission" date="2019-02" db="EMBL/GenBank/DDBJ databases">
        <title>Deep-cultivation of Planctomycetes and their phenomic and genomic characterization uncovers novel biology.</title>
        <authorList>
            <person name="Wiegand S."/>
            <person name="Jogler M."/>
            <person name="Boedeker C."/>
            <person name="Pinto D."/>
            <person name="Vollmers J."/>
            <person name="Rivas-Marin E."/>
            <person name="Kohn T."/>
            <person name="Peeters S.H."/>
            <person name="Heuer A."/>
            <person name="Rast P."/>
            <person name="Oberbeckmann S."/>
            <person name="Bunk B."/>
            <person name="Jeske O."/>
            <person name="Meyerdierks A."/>
            <person name="Storesund J.E."/>
            <person name="Kallscheuer N."/>
            <person name="Luecker S."/>
            <person name="Lage O.M."/>
            <person name="Pohl T."/>
            <person name="Merkel B.J."/>
            <person name="Hornburger P."/>
            <person name="Mueller R.-W."/>
            <person name="Bruemmer F."/>
            <person name="Labrenz M."/>
            <person name="Spormann A.M."/>
            <person name="Op den Camp H."/>
            <person name="Overmann J."/>
            <person name="Amann R."/>
            <person name="Jetten M.S.M."/>
            <person name="Mascher T."/>
            <person name="Medema M.H."/>
            <person name="Devos D.P."/>
            <person name="Kaster A.-K."/>
            <person name="Ovreas L."/>
            <person name="Rohde M."/>
            <person name="Galperin M.Y."/>
            <person name="Jogler C."/>
        </authorList>
    </citation>
    <scope>NUCLEOTIDE SEQUENCE [LARGE SCALE GENOMIC DNA]</scope>
    <source>
        <strain evidence="3 4">Pan216</strain>
    </source>
</reference>
<accession>A0A518B5P9</accession>
<dbReference type="EMBL" id="CP036279">
    <property type="protein sequence ID" value="QDU62301.1"/>
    <property type="molecule type" value="Genomic_DNA"/>
</dbReference>
<dbReference type="AlphaFoldDB" id="A0A518B5P9"/>
<dbReference type="PANTHER" id="PTHR21363:SF0">
    <property type="entry name" value="PREPHENATE DEHYDROGENASE [NADP(+)]"/>
    <property type="match status" value="1"/>
</dbReference>
<dbReference type="Pfam" id="PF02153">
    <property type="entry name" value="PDH_N"/>
    <property type="match status" value="1"/>
</dbReference>
<evidence type="ECO:0000313" key="3">
    <source>
        <dbReference type="EMBL" id="QDU62301.1"/>
    </source>
</evidence>
<dbReference type="InterPro" id="IPR050812">
    <property type="entry name" value="Preph/Arog_dehydrog"/>
</dbReference>
<protein>
    <submittedName>
        <fullName evidence="3">Prephenate dehydrogenase</fullName>
    </submittedName>
</protein>
<dbReference type="PROSITE" id="PS51176">
    <property type="entry name" value="PDH_ADH"/>
    <property type="match status" value="1"/>
</dbReference>
<proteinExistence type="predicted"/>
<dbReference type="SUPFAM" id="SSF48179">
    <property type="entry name" value="6-phosphogluconate dehydrogenase C-terminal domain-like"/>
    <property type="match status" value="1"/>
</dbReference>
<dbReference type="SUPFAM" id="SSF51735">
    <property type="entry name" value="NAD(P)-binding Rossmann-fold domains"/>
    <property type="match status" value="1"/>
</dbReference>
<dbReference type="RefSeq" id="WP_419192556.1">
    <property type="nucleotide sequence ID" value="NZ_CP036279.1"/>
</dbReference>
<dbReference type="PANTHER" id="PTHR21363">
    <property type="entry name" value="PREPHENATE DEHYDROGENASE"/>
    <property type="match status" value="1"/>
</dbReference>
<dbReference type="InterPro" id="IPR046825">
    <property type="entry name" value="PDH_C"/>
</dbReference>
<sequence length="279" mass="29719">MFDSVGIVGVGLLGASLGLSLKQRALCERVIGFGRRKESLDIAQSMGAIDEAHLEWKDVLGSVDLLVVCVPVDKIASTVVAATPLLPPGAVVTDVGSTKSALLARIEKELGAETRFVGSHPLAGSEKSGPGAAQADLFDERVCVMTPTDRTPDDVLATVRTLWEAVGMRLHAMSPQRHDEILARTSHLPHVAAAALMGVVEDGDLPFAAGGLRDTTRIAASAPELWRAILMENADAVDSVLADYVGRLNEFRVALSRGDAATLERLYRDGKRRRDTLGH</sequence>
<keyword evidence="4" id="KW-1185">Reference proteome</keyword>
<dbReference type="Gene3D" id="1.10.3660.10">
    <property type="entry name" value="6-phosphogluconate dehydrogenase C-terminal like domain"/>
    <property type="match status" value="1"/>
</dbReference>
<evidence type="ECO:0000313" key="4">
    <source>
        <dbReference type="Proteomes" id="UP000317093"/>
    </source>
</evidence>
<dbReference type="GO" id="GO:0070403">
    <property type="term" value="F:NAD+ binding"/>
    <property type="evidence" value="ECO:0007669"/>
    <property type="project" value="InterPro"/>
</dbReference>
<dbReference type="InterPro" id="IPR046826">
    <property type="entry name" value="PDH_N"/>
</dbReference>
<evidence type="ECO:0000256" key="1">
    <source>
        <dbReference type="ARBA" id="ARBA00023002"/>
    </source>
</evidence>
<organism evidence="3 4">
    <name type="scientific">Kolteria novifilia</name>
    <dbReference type="NCBI Taxonomy" id="2527975"/>
    <lineage>
        <taxon>Bacteria</taxon>
        <taxon>Pseudomonadati</taxon>
        <taxon>Planctomycetota</taxon>
        <taxon>Planctomycetia</taxon>
        <taxon>Kolteriales</taxon>
        <taxon>Kolteriaceae</taxon>
        <taxon>Kolteria</taxon>
    </lineage>
</organism>
<dbReference type="Pfam" id="PF20463">
    <property type="entry name" value="PDH_C"/>
    <property type="match status" value="1"/>
</dbReference>
<keyword evidence="1" id="KW-0560">Oxidoreductase</keyword>
<feature type="domain" description="Prephenate/arogenate dehydrogenase" evidence="2">
    <location>
        <begin position="3"/>
        <end position="279"/>
    </location>
</feature>
<dbReference type="GO" id="GO:0006571">
    <property type="term" value="P:tyrosine biosynthetic process"/>
    <property type="evidence" value="ECO:0007669"/>
    <property type="project" value="InterPro"/>
</dbReference>
<dbReference type="GO" id="GO:0008977">
    <property type="term" value="F:prephenate dehydrogenase (NAD+) activity"/>
    <property type="evidence" value="ECO:0007669"/>
    <property type="project" value="InterPro"/>
</dbReference>
<evidence type="ECO:0000259" key="2">
    <source>
        <dbReference type="PROSITE" id="PS51176"/>
    </source>
</evidence>
<dbReference type="InterPro" id="IPR003099">
    <property type="entry name" value="Prephen_DH"/>
</dbReference>